<dbReference type="PROSITE" id="PS50972">
    <property type="entry name" value="PTERIN_BINDING"/>
    <property type="match status" value="1"/>
</dbReference>
<dbReference type="Pfam" id="PF00809">
    <property type="entry name" value="Pterin_bind"/>
    <property type="match status" value="2"/>
</dbReference>
<dbReference type="STRING" id="5627.A0A1C7MIT1"/>
<dbReference type="Proteomes" id="UP000092993">
    <property type="component" value="Unassembled WGS sequence"/>
</dbReference>
<keyword evidence="3" id="KW-1185">Reference proteome</keyword>
<evidence type="ECO:0000259" key="1">
    <source>
        <dbReference type="PROSITE" id="PS50972"/>
    </source>
</evidence>
<evidence type="ECO:0000313" key="3">
    <source>
        <dbReference type="Proteomes" id="UP000092993"/>
    </source>
</evidence>
<dbReference type="SUPFAM" id="SSF51717">
    <property type="entry name" value="Dihydropteroate synthetase-like"/>
    <property type="match status" value="1"/>
</dbReference>
<evidence type="ECO:0000313" key="2">
    <source>
        <dbReference type="EMBL" id="OBZ76319.1"/>
    </source>
</evidence>
<dbReference type="InterPro" id="IPR045031">
    <property type="entry name" value="DHP_synth-like"/>
</dbReference>
<feature type="domain" description="Pterin-binding" evidence="1">
    <location>
        <begin position="51"/>
        <end position="248"/>
    </location>
</feature>
<dbReference type="GO" id="GO:0046654">
    <property type="term" value="P:tetrahydrofolate biosynthetic process"/>
    <property type="evidence" value="ECO:0007669"/>
    <property type="project" value="TreeGrafter"/>
</dbReference>
<reference evidence="2 3" key="1">
    <citation type="submission" date="2016-03" db="EMBL/GenBank/DDBJ databases">
        <title>Whole genome sequencing of Grifola frondosa 9006-11.</title>
        <authorList>
            <person name="Min B."/>
            <person name="Park H."/>
            <person name="Kim J.-G."/>
            <person name="Cho H."/>
            <person name="Oh Y.-L."/>
            <person name="Kong W.-S."/>
            <person name="Choi I.-G."/>
        </authorList>
    </citation>
    <scope>NUCLEOTIDE SEQUENCE [LARGE SCALE GENOMIC DNA]</scope>
    <source>
        <strain evidence="2 3">9006-11</strain>
    </source>
</reference>
<dbReference type="PANTHER" id="PTHR20941:SF1">
    <property type="entry name" value="FOLIC ACID SYNTHESIS PROTEIN FOL1"/>
    <property type="match status" value="1"/>
</dbReference>
<dbReference type="GO" id="GO:0004156">
    <property type="term" value="F:dihydropteroate synthase activity"/>
    <property type="evidence" value="ECO:0007669"/>
    <property type="project" value="TreeGrafter"/>
</dbReference>
<dbReference type="AlphaFoldDB" id="A0A1C7MIT1"/>
<gene>
    <name evidence="2" type="primary">sul</name>
    <name evidence="2" type="ORF">A0H81_03187</name>
</gene>
<organism evidence="2 3">
    <name type="scientific">Grifola frondosa</name>
    <name type="common">Maitake</name>
    <name type="synonym">Polyporus frondosus</name>
    <dbReference type="NCBI Taxonomy" id="5627"/>
    <lineage>
        <taxon>Eukaryota</taxon>
        <taxon>Fungi</taxon>
        <taxon>Dikarya</taxon>
        <taxon>Basidiomycota</taxon>
        <taxon>Agaricomycotina</taxon>
        <taxon>Agaricomycetes</taxon>
        <taxon>Polyporales</taxon>
        <taxon>Grifolaceae</taxon>
        <taxon>Grifola</taxon>
    </lineage>
</organism>
<name>A0A1C7MIT1_GRIFR</name>
<dbReference type="InterPro" id="IPR000489">
    <property type="entry name" value="Pterin-binding_dom"/>
</dbReference>
<dbReference type="EMBL" id="LUGG01000003">
    <property type="protein sequence ID" value="OBZ76319.1"/>
    <property type="molecule type" value="Genomic_DNA"/>
</dbReference>
<protein>
    <submittedName>
        <fullName evidence="2">Dihydropteroate synthase</fullName>
    </submittedName>
</protein>
<proteinExistence type="predicted"/>
<dbReference type="OrthoDB" id="615426at2759"/>
<dbReference type="InterPro" id="IPR011005">
    <property type="entry name" value="Dihydropteroate_synth-like_sf"/>
</dbReference>
<sequence length="248" mass="26674">MSKVVPFPRYPLPTASGAHSSASRIPPVPPTSTYWSFPIASSTGSQRPRKTYMMGTLNATPDSFSDGSAHDTLPDALAYATSAVAAGADIIDIGGYSTRPGADYVSPEEEFSRVIPVVQAIRGLWQEGSGPGTVSQARNVKTAAALISVDTFRWEVAEEAVHAGANCINDVYAFTGPEYPLSQASAEHFVKMRQVARDLAVPVVLMHSRGEASANKDYSMYAYAADRGEEALFSKVYESNWGRRSMQP</sequence>
<dbReference type="Gene3D" id="3.20.20.20">
    <property type="entry name" value="Dihydropteroate synthase-like"/>
    <property type="match status" value="1"/>
</dbReference>
<dbReference type="PANTHER" id="PTHR20941">
    <property type="entry name" value="FOLATE SYNTHESIS PROTEINS"/>
    <property type="match status" value="1"/>
</dbReference>
<dbReference type="PROSITE" id="PS00793">
    <property type="entry name" value="DHPS_2"/>
    <property type="match status" value="1"/>
</dbReference>
<comment type="caution">
    <text evidence="2">The sequence shown here is derived from an EMBL/GenBank/DDBJ whole genome shotgun (WGS) entry which is preliminary data.</text>
</comment>
<accession>A0A1C7MIT1</accession>